<comment type="pathway">
    <text evidence="1 9">Amino-acid biosynthesis; L-lysine biosynthesis via DAP pathway; DL-2,6-diaminopimelate from LL-2,6-diaminopimelate: step 1/1.</text>
</comment>
<dbReference type="EMBL" id="JACHGO010000005">
    <property type="protein sequence ID" value="MBB5143833.1"/>
    <property type="molecule type" value="Genomic_DNA"/>
</dbReference>
<dbReference type="UniPathway" id="UPA00034">
    <property type="reaction ID" value="UER00025"/>
</dbReference>
<feature type="binding site" evidence="9">
    <location>
        <position position="203"/>
    </location>
    <ligand>
        <name>substrate</name>
    </ligand>
</feature>
<evidence type="ECO:0000256" key="5">
    <source>
        <dbReference type="ARBA" id="ARBA00022605"/>
    </source>
</evidence>
<feature type="binding site" evidence="9">
    <location>
        <begin position="231"/>
        <end position="232"/>
    </location>
    <ligand>
        <name>substrate</name>
    </ligand>
</feature>
<feature type="active site" description="Proton acceptor" evidence="9">
    <location>
        <position position="230"/>
    </location>
</feature>
<evidence type="ECO:0000256" key="9">
    <source>
        <dbReference type="HAMAP-Rule" id="MF_00197"/>
    </source>
</evidence>
<name>A0A7W8C2U1_9BACT</name>
<keyword evidence="6 9" id="KW-0457">Lysine biosynthesis</keyword>
<dbReference type="PROSITE" id="PS01326">
    <property type="entry name" value="DAP_EPIMERASE"/>
    <property type="match status" value="1"/>
</dbReference>
<dbReference type="InterPro" id="IPR001653">
    <property type="entry name" value="DAP_epimerase_DapF"/>
</dbReference>
<proteinExistence type="inferred from homology"/>
<dbReference type="AlphaFoldDB" id="A0A7W8C2U1"/>
<dbReference type="GO" id="GO:0005829">
    <property type="term" value="C:cytosol"/>
    <property type="evidence" value="ECO:0007669"/>
    <property type="project" value="TreeGrafter"/>
</dbReference>
<feature type="binding site" evidence="9">
    <location>
        <position position="66"/>
    </location>
    <ligand>
        <name>substrate</name>
    </ligand>
</feature>
<feature type="binding site" evidence="9">
    <location>
        <position position="170"/>
    </location>
    <ligand>
        <name>substrate</name>
    </ligand>
</feature>
<keyword evidence="12" id="KW-1185">Reference proteome</keyword>
<dbReference type="HAMAP" id="MF_00197">
    <property type="entry name" value="DAP_epimerase"/>
    <property type="match status" value="1"/>
</dbReference>
<dbReference type="NCBIfam" id="TIGR00652">
    <property type="entry name" value="DapF"/>
    <property type="match status" value="1"/>
</dbReference>
<dbReference type="GO" id="GO:0009089">
    <property type="term" value="P:lysine biosynthetic process via diaminopimelate"/>
    <property type="evidence" value="ECO:0007669"/>
    <property type="project" value="UniProtKB-UniRule"/>
</dbReference>
<organism evidence="11 12">
    <name type="scientific">Desulfovibrio intestinalis</name>
    <dbReference type="NCBI Taxonomy" id="58621"/>
    <lineage>
        <taxon>Bacteria</taxon>
        <taxon>Pseudomonadati</taxon>
        <taxon>Thermodesulfobacteriota</taxon>
        <taxon>Desulfovibrionia</taxon>
        <taxon>Desulfovibrionales</taxon>
        <taxon>Desulfovibrionaceae</taxon>
        <taxon>Desulfovibrio</taxon>
    </lineage>
</organism>
<feature type="binding site" evidence="9">
    <location>
        <begin position="76"/>
        <end position="77"/>
    </location>
    <ligand>
        <name>substrate</name>
    </ligand>
</feature>
<dbReference type="Proteomes" id="UP000539075">
    <property type="component" value="Unassembled WGS sequence"/>
</dbReference>
<feature type="active site" description="Proton donor" evidence="9">
    <location>
        <position position="75"/>
    </location>
</feature>
<dbReference type="RefSeq" id="WP_221277863.1">
    <property type="nucleotide sequence ID" value="NZ_JACHGO010000005.1"/>
</dbReference>
<evidence type="ECO:0000256" key="6">
    <source>
        <dbReference type="ARBA" id="ARBA00023154"/>
    </source>
</evidence>
<dbReference type="Pfam" id="PF01678">
    <property type="entry name" value="DAP_epimerase"/>
    <property type="match status" value="2"/>
</dbReference>
<evidence type="ECO:0000256" key="4">
    <source>
        <dbReference type="ARBA" id="ARBA00022490"/>
    </source>
</evidence>
<reference evidence="11 12" key="1">
    <citation type="submission" date="2020-08" db="EMBL/GenBank/DDBJ databases">
        <title>Genomic Encyclopedia of Type Strains, Phase IV (KMG-IV): sequencing the most valuable type-strain genomes for metagenomic binning, comparative biology and taxonomic classification.</title>
        <authorList>
            <person name="Goeker M."/>
        </authorList>
    </citation>
    <scope>NUCLEOTIDE SEQUENCE [LARGE SCALE GENOMIC DNA]</scope>
    <source>
        <strain evidence="11 12">DSM 11275</strain>
    </source>
</reference>
<evidence type="ECO:0000256" key="10">
    <source>
        <dbReference type="PROSITE-ProRule" id="PRU10125"/>
    </source>
</evidence>
<keyword evidence="5 9" id="KW-0028">Amino-acid biosynthesis</keyword>
<comment type="catalytic activity">
    <reaction evidence="8 9">
        <text>(2S,6S)-2,6-diaminopimelate = meso-2,6-diaminopimelate</text>
        <dbReference type="Rhea" id="RHEA:15393"/>
        <dbReference type="ChEBI" id="CHEBI:57609"/>
        <dbReference type="ChEBI" id="CHEBI:57791"/>
        <dbReference type="EC" id="5.1.1.7"/>
    </reaction>
</comment>
<dbReference type="PANTHER" id="PTHR31689:SF0">
    <property type="entry name" value="DIAMINOPIMELATE EPIMERASE"/>
    <property type="match status" value="1"/>
</dbReference>
<feature type="binding site" evidence="9">
    <location>
        <begin position="221"/>
        <end position="222"/>
    </location>
    <ligand>
        <name>substrate</name>
    </ligand>
</feature>
<gene>
    <name evidence="9" type="primary">dapF</name>
    <name evidence="11" type="ORF">HNQ38_001933</name>
</gene>
<dbReference type="GO" id="GO:0008837">
    <property type="term" value="F:diaminopimelate epimerase activity"/>
    <property type="evidence" value="ECO:0007669"/>
    <property type="project" value="UniProtKB-UniRule"/>
</dbReference>
<comment type="similarity">
    <text evidence="2 9">Belongs to the diaminopimelate epimerase family.</text>
</comment>
<protein>
    <recommendedName>
        <fullName evidence="3 9">Diaminopimelate epimerase</fullName>
        <shortName evidence="9">DAP epimerase</shortName>
        <ecNumber evidence="3 9">5.1.1.7</ecNumber>
    </recommendedName>
    <alternativeName>
        <fullName evidence="9">PLP-independent amino acid racemase</fullName>
    </alternativeName>
</protein>
<evidence type="ECO:0000256" key="8">
    <source>
        <dbReference type="ARBA" id="ARBA00051712"/>
    </source>
</evidence>
<evidence type="ECO:0000256" key="2">
    <source>
        <dbReference type="ARBA" id="ARBA00010219"/>
    </source>
</evidence>
<comment type="subunit">
    <text evidence="9">Homodimer.</text>
</comment>
<keyword evidence="7 9" id="KW-0413">Isomerase</keyword>
<evidence type="ECO:0000256" key="1">
    <source>
        <dbReference type="ARBA" id="ARBA00005196"/>
    </source>
</evidence>
<sequence length="287" mass="30997">MAATLRFTKMQGIGNDYVYVNGFEERVDSPSELAKKISDRHFGVGSDGLVLILPSASADVRMRMFNADGSEAEMCGNAVRCVGKYVYDHGIQVKDVITVETGAGVKVVRLLFEAGEVCGATVDMGEPELTPARIPVLTEASTDGGQQRFVAHPVDVDGQLYEITAVSMGNPHAVIFMKGIDELDLPRIGPNFEHHPLFPKRTNTEFVEVISSNKVRMRVWERGAGETLACGTGACAVAVACVLNGYTGRDVDVELKGGTLQIHWDESSNHVYMTGGAVTVFAGEYHI</sequence>
<evidence type="ECO:0000313" key="11">
    <source>
        <dbReference type="EMBL" id="MBB5143833.1"/>
    </source>
</evidence>
<dbReference type="PANTHER" id="PTHR31689">
    <property type="entry name" value="DIAMINOPIMELATE EPIMERASE, CHLOROPLASTIC"/>
    <property type="match status" value="1"/>
</dbReference>
<dbReference type="SUPFAM" id="SSF54506">
    <property type="entry name" value="Diaminopimelate epimerase-like"/>
    <property type="match status" value="2"/>
</dbReference>
<feature type="binding site" evidence="9">
    <location>
        <position position="15"/>
    </location>
    <ligand>
        <name>substrate</name>
    </ligand>
</feature>
<comment type="caution">
    <text evidence="9">Lacks conserved residue(s) required for the propagation of feature annotation.</text>
</comment>
<feature type="site" description="Could be important to modulate the pK values of the two catalytic cysteine residues" evidence="9">
    <location>
        <position position="172"/>
    </location>
</feature>
<comment type="function">
    <text evidence="9">Catalyzes the stereoinversion of LL-2,6-diaminopimelate (L,L-DAP) to meso-diaminopimelate (meso-DAP), a precursor of L-lysine and an essential component of the bacterial peptidoglycan.</text>
</comment>
<evidence type="ECO:0000256" key="3">
    <source>
        <dbReference type="ARBA" id="ARBA00013080"/>
    </source>
</evidence>
<accession>A0A7W8C2U1</accession>
<dbReference type="FunFam" id="3.10.310.10:FF:000001">
    <property type="entry name" value="Diaminopimelate epimerase"/>
    <property type="match status" value="1"/>
</dbReference>
<comment type="subcellular location">
    <subcellularLocation>
        <location evidence="9">Cytoplasm</location>
    </subcellularLocation>
</comment>
<comment type="caution">
    <text evidence="11">The sequence shown here is derived from an EMBL/GenBank/DDBJ whole genome shotgun (WGS) entry which is preliminary data.</text>
</comment>
<feature type="site" description="Could be important to modulate the pK values of the two catalytic cysteine residues" evidence="9">
    <location>
        <position position="221"/>
    </location>
</feature>
<dbReference type="InterPro" id="IPR018510">
    <property type="entry name" value="DAP_epimerase_AS"/>
</dbReference>
<dbReference type="Gene3D" id="3.10.310.10">
    <property type="entry name" value="Diaminopimelate Epimerase, Chain A, domain 1"/>
    <property type="match status" value="2"/>
</dbReference>
<dbReference type="FunFam" id="3.10.310.10:FF:000009">
    <property type="entry name" value="Diaminopimelate epimerase chloroplastic"/>
    <property type="match status" value="1"/>
</dbReference>
<keyword evidence="4 9" id="KW-0963">Cytoplasm</keyword>
<evidence type="ECO:0000256" key="7">
    <source>
        <dbReference type="ARBA" id="ARBA00023235"/>
    </source>
</evidence>
<feature type="active site" evidence="10">
    <location>
        <position position="75"/>
    </location>
</feature>
<dbReference type="EC" id="5.1.1.7" evidence="3 9"/>
<evidence type="ECO:0000313" key="12">
    <source>
        <dbReference type="Proteomes" id="UP000539075"/>
    </source>
</evidence>